<dbReference type="GO" id="GO:0045003">
    <property type="term" value="P:double-strand break repair via synthesis-dependent strand annealing"/>
    <property type="evidence" value="ECO:0007669"/>
    <property type="project" value="TreeGrafter"/>
</dbReference>
<feature type="domain" description="Helicase C-terminal" evidence="7">
    <location>
        <begin position="607"/>
        <end position="765"/>
    </location>
</feature>
<evidence type="ECO:0000256" key="1">
    <source>
        <dbReference type="ARBA" id="ARBA00022741"/>
    </source>
</evidence>
<evidence type="ECO:0000256" key="2">
    <source>
        <dbReference type="ARBA" id="ARBA00022801"/>
    </source>
</evidence>
<evidence type="ECO:0000313" key="9">
    <source>
        <dbReference type="Proteomes" id="UP000006671"/>
    </source>
</evidence>
<evidence type="ECO:0000259" key="7">
    <source>
        <dbReference type="PROSITE" id="PS51194"/>
    </source>
</evidence>
<keyword evidence="1" id="KW-0547">Nucleotide-binding</keyword>
<dbReference type="VEuPathDB" id="AmoebaDB:NAEGRDRAFT_70927"/>
<dbReference type="InterPro" id="IPR050496">
    <property type="entry name" value="SNF2_RAD54_helicase_repair"/>
</dbReference>
<dbReference type="GO" id="GO:0005524">
    <property type="term" value="F:ATP binding"/>
    <property type="evidence" value="ECO:0007669"/>
    <property type="project" value="UniProtKB-KW"/>
</dbReference>
<feature type="compositionally biased region" description="Low complexity" evidence="5">
    <location>
        <begin position="69"/>
        <end position="83"/>
    </location>
</feature>
<dbReference type="InterPro" id="IPR018838">
    <property type="entry name" value="ZGRF1-like_N"/>
</dbReference>
<feature type="region of interest" description="Disordered" evidence="5">
    <location>
        <begin position="1"/>
        <end position="87"/>
    </location>
</feature>
<accession>D2VPN6</accession>
<keyword evidence="9" id="KW-1185">Reference proteome</keyword>
<dbReference type="InterPro" id="IPR001650">
    <property type="entry name" value="Helicase_C-like"/>
</dbReference>
<dbReference type="GO" id="GO:0007131">
    <property type="term" value="P:reciprocal meiotic recombination"/>
    <property type="evidence" value="ECO:0007669"/>
    <property type="project" value="TreeGrafter"/>
</dbReference>
<dbReference type="PROSITE" id="PS51194">
    <property type="entry name" value="HELICASE_CTER"/>
    <property type="match status" value="1"/>
</dbReference>
<dbReference type="PANTHER" id="PTHR45629:SF7">
    <property type="entry name" value="DNA EXCISION REPAIR PROTEIN ERCC-6-RELATED"/>
    <property type="match status" value="1"/>
</dbReference>
<dbReference type="InterPro" id="IPR000330">
    <property type="entry name" value="SNF2_N"/>
</dbReference>
<dbReference type="GO" id="GO:0016787">
    <property type="term" value="F:hydrolase activity"/>
    <property type="evidence" value="ECO:0007669"/>
    <property type="project" value="UniProtKB-KW"/>
</dbReference>
<dbReference type="eggNOG" id="KOG0390">
    <property type="taxonomic scope" value="Eukaryota"/>
</dbReference>
<dbReference type="FunFam" id="3.40.50.10810:FF:000020">
    <property type="entry name" value="DNA repair and recombination protein RAD54B"/>
    <property type="match status" value="1"/>
</dbReference>
<feature type="compositionally biased region" description="Polar residues" evidence="5">
    <location>
        <begin position="22"/>
        <end position="40"/>
    </location>
</feature>
<dbReference type="RefSeq" id="XP_002673901.1">
    <property type="nucleotide sequence ID" value="XM_002673855.1"/>
</dbReference>
<dbReference type="Gene3D" id="3.40.50.300">
    <property type="entry name" value="P-loop containing nucleotide triphosphate hydrolases"/>
    <property type="match status" value="1"/>
</dbReference>
<dbReference type="SUPFAM" id="SSF52540">
    <property type="entry name" value="P-loop containing nucleoside triphosphate hydrolases"/>
    <property type="match status" value="2"/>
</dbReference>
<proteinExistence type="predicted"/>
<dbReference type="GO" id="GO:0004386">
    <property type="term" value="F:helicase activity"/>
    <property type="evidence" value="ECO:0007669"/>
    <property type="project" value="UniProtKB-KW"/>
</dbReference>
<dbReference type="OMA" id="CLLAHEM"/>
<reference evidence="8 9" key="1">
    <citation type="journal article" date="2010" name="Cell">
        <title>The genome of Naegleria gruberi illuminates early eukaryotic versatility.</title>
        <authorList>
            <person name="Fritz-Laylin L.K."/>
            <person name="Prochnik S.E."/>
            <person name="Ginger M.L."/>
            <person name="Dacks J.B."/>
            <person name="Carpenter M.L."/>
            <person name="Field M.C."/>
            <person name="Kuo A."/>
            <person name="Paredez A."/>
            <person name="Chapman J."/>
            <person name="Pham J."/>
            <person name="Shu S."/>
            <person name="Neupane R."/>
            <person name="Cipriano M."/>
            <person name="Mancuso J."/>
            <person name="Tu H."/>
            <person name="Salamov A."/>
            <person name="Lindquist E."/>
            <person name="Shapiro H."/>
            <person name="Lucas S."/>
            <person name="Grigoriev I.V."/>
            <person name="Cande W.Z."/>
            <person name="Fulton C."/>
            <person name="Rokhsar D.S."/>
            <person name="Dawson S.C."/>
        </authorList>
    </citation>
    <scope>NUCLEOTIDE SEQUENCE [LARGE SCALE GENOMIC DNA]</scope>
    <source>
        <strain evidence="8 9">NEG-M</strain>
    </source>
</reference>
<keyword evidence="4" id="KW-0067">ATP-binding</keyword>
<dbReference type="SMART" id="SM00490">
    <property type="entry name" value="HELICc"/>
    <property type="match status" value="1"/>
</dbReference>
<dbReference type="Proteomes" id="UP000006671">
    <property type="component" value="Unassembled WGS sequence"/>
</dbReference>
<keyword evidence="2" id="KW-0378">Hydrolase</keyword>
<evidence type="ECO:0000256" key="4">
    <source>
        <dbReference type="ARBA" id="ARBA00022840"/>
    </source>
</evidence>
<gene>
    <name evidence="8" type="ORF">NAEGRDRAFT_70927</name>
</gene>
<dbReference type="GO" id="GO:0015616">
    <property type="term" value="F:DNA translocase activity"/>
    <property type="evidence" value="ECO:0007669"/>
    <property type="project" value="TreeGrafter"/>
</dbReference>
<dbReference type="InParanoid" id="D2VPN6"/>
<evidence type="ECO:0000256" key="5">
    <source>
        <dbReference type="SAM" id="MobiDB-lite"/>
    </source>
</evidence>
<dbReference type="CDD" id="cd18004">
    <property type="entry name" value="DEXHc_RAD54"/>
    <property type="match status" value="1"/>
</dbReference>
<dbReference type="SMART" id="SM00487">
    <property type="entry name" value="DEXDc"/>
    <property type="match status" value="1"/>
</dbReference>
<dbReference type="InterPro" id="IPR027417">
    <property type="entry name" value="P-loop_NTPase"/>
</dbReference>
<evidence type="ECO:0000313" key="8">
    <source>
        <dbReference type="EMBL" id="EFC41157.1"/>
    </source>
</evidence>
<dbReference type="Pfam" id="PF00271">
    <property type="entry name" value="Helicase_C"/>
    <property type="match status" value="1"/>
</dbReference>
<feature type="region of interest" description="Disordered" evidence="5">
    <location>
        <begin position="819"/>
        <end position="873"/>
    </location>
</feature>
<dbReference type="STRING" id="5762.D2VPN6"/>
<keyword evidence="3" id="KW-0347">Helicase</keyword>
<protein>
    <submittedName>
        <fullName evidence="8">Predicted protein</fullName>
    </submittedName>
</protein>
<dbReference type="Pfam" id="PF10382">
    <property type="entry name" value="ZGRF1-like_N"/>
    <property type="match status" value="1"/>
</dbReference>
<dbReference type="Gene3D" id="1.20.120.850">
    <property type="entry name" value="SWI2/SNF2 ATPases, N-terminal domain"/>
    <property type="match status" value="1"/>
</dbReference>
<feature type="compositionally biased region" description="Acidic residues" evidence="5">
    <location>
        <begin position="858"/>
        <end position="873"/>
    </location>
</feature>
<dbReference type="KEGG" id="ngr:NAEGRDRAFT_70927"/>
<organism evidence="9">
    <name type="scientific">Naegleria gruberi</name>
    <name type="common">Amoeba</name>
    <dbReference type="NCBI Taxonomy" id="5762"/>
    <lineage>
        <taxon>Eukaryota</taxon>
        <taxon>Discoba</taxon>
        <taxon>Heterolobosea</taxon>
        <taxon>Tetramitia</taxon>
        <taxon>Eutetramitia</taxon>
        <taxon>Vahlkampfiidae</taxon>
        <taxon>Naegleria</taxon>
    </lineage>
</organism>
<dbReference type="GeneID" id="8851119"/>
<dbReference type="PANTHER" id="PTHR45629">
    <property type="entry name" value="SNF2/RAD54 FAMILY MEMBER"/>
    <property type="match status" value="1"/>
</dbReference>
<dbReference type="AlphaFoldDB" id="D2VPN6"/>
<sequence>MKRKFVTPFKNPPPPKAEDKSSATPTTTDVAKSSQSNASQDVPKANSTTTTTAKKKFVPPTRTKPSEPTSTSNANNNNNNSSNNDEEEGEVWMVMHTKNSNKKHKTFDDGFLLIRNKKYTLFDSQGKQLIAKSVSKVETFRENDQLTLGTKLVDFQSKLKMEDYISGRIFLQYQSNITTPKVNTISSAAKTEFKRHTTSKTAGLGYNNTEVQVIKAPEGAYILNENHPEKDKNGKKLSDVFIDNFLGENLRPHQVEGVKFMYECAMGLKDFVGKGCLLADEMGLGKTLQTITLIYTLLRRGPFGSPIIKKAIVVTNSSLVKNWTSEFDKWVGEDKIKVLTVTTKTAKQSPSETLKIFKAGYHQVLIISYNLCTNYVEELQDCQCDILICDEGHKLKNANIKIFQTLKKISTPRRIVLSGTPLQNDLNEFFTICDFINPGLLGDATSFKNLFTEPIKKSQEPNAKKQDKVIGENRSKELNKIVSQFVLRRTNLLLRQHLPPKMEIVLFCGMTELQENLYKHFVLSKALRGVINGTLDSNNALACIMHLKKLLAHPNMIYPQENNEEKEEEDNELFDDIWTQSKKHFPSDYNPNDKKEYHSQYSGKLLVLDNLLREIREVGDRVVIVSNFKSILNEIEKLCKIRDYPLSRLDGSTQSEKRMVIVNSFNSPKSNDFIFLLSSKAGGCGLNLIGANRLIMIDPDWNPSNDEQAMARVWRDGQKKSVFIYRMIGCGTIEEKIFQRQIVKTGLSKSTLDEKSLKSQFSSEMLKELFKYDNDMDCKTYPADSNDLDAIKEKDEVLAKVLDEEDVKIPFVKITLDTEDSKNQSNETTEESNVEDEEESSEEDSLESDTKKRKIDMEEGEEEFKFIDEDEDE</sequence>
<dbReference type="GO" id="GO:0005634">
    <property type="term" value="C:nucleus"/>
    <property type="evidence" value="ECO:0007669"/>
    <property type="project" value="TreeGrafter"/>
</dbReference>
<dbReference type="CDD" id="cd18793">
    <property type="entry name" value="SF2_C_SNF"/>
    <property type="match status" value="1"/>
</dbReference>
<feature type="domain" description="Helicase ATP-binding" evidence="6">
    <location>
        <begin position="267"/>
        <end position="439"/>
    </location>
</feature>
<dbReference type="InterPro" id="IPR038718">
    <property type="entry name" value="SNF2-like_sf"/>
</dbReference>
<feature type="compositionally biased region" description="Acidic residues" evidence="5">
    <location>
        <begin position="828"/>
        <end position="847"/>
    </location>
</feature>
<dbReference type="InterPro" id="IPR049730">
    <property type="entry name" value="SNF2/RAD54-like_C"/>
</dbReference>
<dbReference type="OrthoDB" id="413460at2759"/>
<dbReference type="Pfam" id="PF00176">
    <property type="entry name" value="SNF2-rel_dom"/>
    <property type="match status" value="1"/>
</dbReference>
<dbReference type="InterPro" id="IPR014001">
    <property type="entry name" value="Helicase_ATP-bd"/>
</dbReference>
<dbReference type="FunFam" id="3.40.50.300:FF:000332">
    <property type="entry name" value="DNA repair and recombination protein RAD54-like"/>
    <property type="match status" value="1"/>
</dbReference>
<dbReference type="Gene3D" id="3.40.50.10810">
    <property type="entry name" value="Tandem AAA-ATPase domain"/>
    <property type="match status" value="1"/>
</dbReference>
<dbReference type="PROSITE" id="PS51192">
    <property type="entry name" value="HELICASE_ATP_BIND_1"/>
    <property type="match status" value="1"/>
</dbReference>
<evidence type="ECO:0000256" key="3">
    <source>
        <dbReference type="ARBA" id="ARBA00022806"/>
    </source>
</evidence>
<name>D2VPN6_NAEGR</name>
<dbReference type="FunCoup" id="D2VPN6">
    <property type="interactions" value="330"/>
</dbReference>
<evidence type="ECO:0000259" key="6">
    <source>
        <dbReference type="PROSITE" id="PS51192"/>
    </source>
</evidence>
<dbReference type="EMBL" id="GG738887">
    <property type="protein sequence ID" value="EFC41157.1"/>
    <property type="molecule type" value="Genomic_DNA"/>
</dbReference>